<name>A0AAV0GKB3_9ASTE</name>
<keyword evidence="3" id="KW-1185">Reference proteome</keyword>
<dbReference type="InterPro" id="IPR029058">
    <property type="entry name" value="AB_hydrolase_fold"/>
</dbReference>
<dbReference type="EMBL" id="CAMAPF010001168">
    <property type="protein sequence ID" value="CAH9148408.1"/>
    <property type="molecule type" value="Genomic_DNA"/>
</dbReference>
<dbReference type="SUPFAM" id="SSF53474">
    <property type="entry name" value="alpha/beta-Hydrolases"/>
    <property type="match status" value="1"/>
</dbReference>
<feature type="region of interest" description="Disordered" evidence="1">
    <location>
        <begin position="394"/>
        <end position="413"/>
    </location>
</feature>
<accession>A0AAV0GKB3</accession>
<dbReference type="AlphaFoldDB" id="A0AAV0GKB3"/>
<feature type="region of interest" description="Disordered" evidence="1">
    <location>
        <begin position="315"/>
        <end position="340"/>
    </location>
</feature>
<evidence type="ECO:0000256" key="1">
    <source>
        <dbReference type="SAM" id="MobiDB-lite"/>
    </source>
</evidence>
<organism evidence="2 3">
    <name type="scientific">Cuscuta epithymum</name>
    <dbReference type="NCBI Taxonomy" id="186058"/>
    <lineage>
        <taxon>Eukaryota</taxon>
        <taxon>Viridiplantae</taxon>
        <taxon>Streptophyta</taxon>
        <taxon>Embryophyta</taxon>
        <taxon>Tracheophyta</taxon>
        <taxon>Spermatophyta</taxon>
        <taxon>Magnoliopsida</taxon>
        <taxon>eudicotyledons</taxon>
        <taxon>Gunneridae</taxon>
        <taxon>Pentapetalae</taxon>
        <taxon>asterids</taxon>
        <taxon>lamiids</taxon>
        <taxon>Solanales</taxon>
        <taxon>Convolvulaceae</taxon>
        <taxon>Cuscuteae</taxon>
        <taxon>Cuscuta</taxon>
        <taxon>Cuscuta subgen. Cuscuta</taxon>
    </lineage>
</organism>
<sequence>MAKSSAEEAWEDDVVTVTLEGEKVIVKEMGSEEESHPYAFHVSGPRNVSSPNWRDLINSSWKDANYKRTVIACFIQAVYLVELDRQENRTEETALAPKWWAPFKYRLAETLIDERDGSIFGAVLEWDRAAALTDLVFIRPSGAPRAVLALRGTLLKSPTIRRDIEDDLRFLAWESLKGSVRFRCGMEAAKSLVGKYGSHNVCIAGHSLGAGFALQVGKALAKEGIYVEAHLFNPPSVSLAMSLRNVAEKAGFVWNRFKSLLPSQTGCISEKVEQGGGGERSRKQTRVKQWVPHLYINNSDYICCSYTDPEEAQNKNRAAAAADGDEDKENAKPRKGGGGGQVAAKLFLSVKGGKQRFLEAHGLEQWWSDNLELQMALNSSRLISQQLKSLYSLPPPTASTTTQTATVKHKLKS</sequence>
<dbReference type="Gene3D" id="3.40.50.1820">
    <property type="entry name" value="alpha/beta hydrolase"/>
    <property type="match status" value="1"/>
</dbReference>
<evidence type="ECO:0000313" key="2">
    <source>
        <dbReference type="EMBL" id="CAH9148408.1"/>
    </source>
</evidence>
<dbReference type="PANTHER" id="PTHR31479:SF21">
    <property type="entry name" value="FUNGAL LIPASE-LIKE DOMAIN-CONTAINING PROTEIN"/>
    <property type="match status" value="1"/>
</dbReference>
<evidence type="ECO:0000313" key="3">
    <source>
        <dbReference type="Proteomes" id="UP001152523"/>
    </source>
</evidence>
<comment type="caution">
    <text evidence="2">The sequence shown here is derived from an EMBL/GenBank/DDBJ whole genome shotgun (WGS) entry which is preliminary data.</text>
</comment>
<dbReference type="Proteomes" id="UP001152523">
    <property type="component" value="Unassembled WGS sequence"/>
</dbReference>
<protein>
    <submittedName>
        <fullName evidence="2">Uncharacterized protein</fullName>
    </submittedName>
</protein>
<gene>
    <name evidence="2" type="ORF">CEPIT_LOCUS44484</name>
</gene>
<dbReference type="PANTHER" id="PTHR31479">
    <property type="entry name" value="ALPHA/BETA-HYDROLASES SUPERFAMILY PROTEIN"/>
    <property type="match status" value="1"/>
</dbReference>
<reference evidence="2" key="1">
    <citation type="submission" date="2022-07" db="EMBL/GenBank/DDBJ databases">
        <authorList>
            <person name="Macas J."/>
            <person name="Novak P."/>
            <person name="Neumann P."/>
        </authorList>
    </citation>
    <scope>NUCLEOTIDE SEQUENCE</scope>
</reference>
<proteinExistence type="predicted"/>